<reference evidence="2 3" key="1">
    <citation type="submission" date="2024-02" db="EMBL/GenBank/DDBJ databases">
        <title>Seven novel Bacillus-like species.</title>
        <authorList>
            <person name="Liu G."/>
        </authorList>
    </citation>
    <scope>NUCLEOTIDE SEQUENCE [LARGE SCALE GENOMIC DNA]</scope>
    <source>
        <strain evidence="2 3">FJAT-52991</strain>
        <plasmid evidence="2 3">unnamed2</plasmid>
    </source>
</reference>
<keyword evidence="3" id="KW-1185">Reference proteome</keyword>
<name>A0ABZ2NBA8_9BACI</name>
<sequence>MKLWTNESDDMYKLPKLKDTAVKQAEQAFGVAFSKEYIDILNIQNGGSIVYNAFPSEWNDDSIYIDHIMGIGKEHGILENDYYLKEWDMPDGLILISGDGHSWIAFDYRNTKENPPIVYIDNESEQIFKLAPSFHDFLNKLYLDKDISFSEYEEVIVSKEELEEHIQKNDIESIIESIDIMSQDLTIDMSWFSKKLLELSKHSNDDVRTSVASATHYLIQIDELNKNEEIVKELCNNFKADSDSDINYYAEEIEKEIQG</sequence>
<dbReference type="SUPFAM" id="SSF160631">
    <property type="entry name" value="SMI1/KNR4-like"/>
    <property type="match status" value="1"/>
</dbReference>
<gene>
    <name evidence="2" type="ORF">WDJ61_18765</name>
</gene>
<feature type="domain" description="Knr4/Smi1-like" evidence="1">
    <location>
        <begin position="16"/>
        <end position="140"/>
    </location>
</feature>
<evidence type="ECO:0000259" key="1">
    <source>
        <dbReference type="SMART" id="SM00860"/>
    </source>
</evidence>
<proteinExistence type="predicted"/>
<dbReference type="Pfam" id="PF09346">
    <property type="entry name" value="SMI1_KNR4"/>
    <property type="match status" value="1"/>
</dbReference>
<dbReference type="SMART" id="SM00860">
    <property type="entry name" value="SMI1_KNR4"/>
    <property type="match status" value="1"/>
</dbReference>
<geneLocation type="plasmid" evidence="2 3">
    <name>unnamed2</name>
</geneLocation>
<dbReference type="EMBL" id="CP147406">
    <property type="protein sequence ID" value="WXB95021.1"/>
    <property type="molecule type" value="Genomic_DNA"/>
</dbReference>
<dbReference type="Gene3D" id="3.40.1580.10">
    <property type="entry name" value="SMI1/KNR4-like"/>
    <property type="match status" value="1"/>
</dbReference>
<dbReference type="Proteomes" id="UP001387364">
    <property type="component" value="Plasmid unnamed2"/>
</dbReference>
<protein>
    <submittedName>
        <fullName evidence="2">SMI1/KNR4 family protein</fullName>
    </submittedName>
</protein>
<accession>A0ABZ2NBA8</accession>
<organism evidence="2 3">
    <name type="scientific">Bacillus kandeliae</name>
    <dbReference type="NCBI Taxonomy" id="3129297"/>
    <lineage>
        <taxon>Bacteria</taxon>
        <taxon>Bacillati</taxon>
        <taxon>Bacillota</taxon>
        <taxon>Bacilli</taxon>
        <taxon>Bacillales</taxon>
        <taxon>Bacillaceae</taxon>
        <taxon>Bacillus</taxon>
    </lineage>
</organism>
<dbReference type="RefSeq" id="WP_338754912.1">
    <property type="nucleotide sequence ID" value="NZ_CP147406.1"/>
</dbReference>
<keyword evidence="2" id="KW-0614">Plasmid</keyword>
<dbReference type="InterPro" id="IPR018958">
    <property type="entry name" value="Knr4/Smi1-like_dom"/>
</dbReference>
<evidence type="ECO:0000313" key="2">
    <source>
        <dbReference type="EMBL" id="WXB95021.1"/>
    </source>
</evidence>
<evidence type="ECO:0000313" key="3">
    <source>
        <dbReference type="Proteomes" id="UP001387364"/>
    </source>
</evidence>
<dbReference type="InterPro" id="IPR037883">
    <property type="entry name" value="Knr4/Smi1-like_sf"/>
</dbReference>